<feature type="domain" description="DUF2231" evidence="2">
    <location>
        <begin position="21"/>
        <end position="163"/>
    </location>
</feature>
<reference key="1">
    <citation type="journal article" date="2011" name="Mol. Biol. Evol.">
        <title>Unity in variety -- the pan-genome of the Chlamydiae.</title>
        <authorList>
            <person name="Collingro A."/>
            <person name="Tischler P."/>
            <person name="Weinmaier T."/>
            <person name="Penz T."/>
            <person name="Heinz E."/>
            <person name="Brunham R.C."/>
            <person name="Read T.D."/>
            <person name="Bavoil P.M."/>
            <person name="Sachse K."/>
            <person name="Kahane S."/>
            <person name="Friedman M.G."/>
            <person name="Rattei T."/>
            <person name="Myers G.S.A."/>
            <person name="Horn M."/>
        </authorList>
    </citation>
    <scope>NUCLEOTIDE SEQUENCE</scope>
    <source>
        <strain>Z</strain>
    </source>
</reference>
<organism evidence="3 4">
    <name type="scientific">Simkania negevensis (strain ATCC VR-1471 / DSM 27360 / Z)</name>
    <dbReference type="NCBI Taxonomy" id="331113"/>
    <lineage>
        <taxon>Bacteria</taxon>
        <taxon>Pseudomonadati</taxon>
        <taxon>Chlamydiota</taxon>
        <taxon>Chlamydiia</taxon>
        <taxon>Parachlamydiales</taxon>
        <taxon>Simkaniaceae</taxon>
        <taxon>Simkania</taxon>
    </lineage>
</organism>
<keyword evidence="1" id="KW-1133">Transmembrane helix</keyword>
<keyword evidence="4" id="KW-1185">Reference proteome</keyword>
<evidence type="ECO:0000313" key="3">
    <source>
        <dbReference type="EMBL" id="CCB87806.1"/>
    </source>
</evidence>
<dbReference type="EMBL" id="FR872581">
    <property type="protein sequence ID" value="CCB87806.1"/>
    <property type="molecule type" value="Genomic_DNA"/>
</dbReference>
<geneLocation type="plasmid" evidence="3 4">
    <name>pSn</name>
</geneLocation>
<keyword evidence="1" id="KW-0472">Membrane</keyword>
<keyword evidence="1" id="KW-0812">Transmembrane</keyword>
<evidence type="ECO:0000256" key="1">
    <source>
        <dbReference type="SAM" id="Phobius"/>
    </source>
</evidence>
<protein>
    <recommendedName>
        <fullName evidence="2">DUF2231 domain-containing protein</fullName>
    </recommendedName>
</protein>
<dbReference type="Pfam" id="PF09990">
    <property type="entry name" value="DUF2231"/>
    <property type="match status" value="1"/>
</dbReference>
<feature type="transmembrane region" description="Helical" evidence="1">
    <location>
        <begin position="64"/>
        <end position="84"/>
    </location>
</feature>
<feature type="transmembrane region" description="Helical" evidence="1">
    <location>
        <begin position="104"/>
        <end position="122"/>
    </location>
</feature>
<dbReference type="KEGG" id="sng:SNE_B24470"/>
<dbReference type="Proteomes" id="UP000000496">
    <property type="component" value="Plasmid pSn"/>
</dbReference>
<dbReference type="HOGENOM" id="CLU_114916_0_0_0"/>
<reference evidence="3 4" key="2">
    <citation type="journal article" date="2011" name="Mol. Biol. Evol.">
        <title>Unity in variety--the pan-genome of the Chlamydiae.</title>
        <authorList>
            <person name="Collingro A."/>
            <person name="Tischler P."/>
            <person name="Weinmaier T."/>
            <person name="Penz T."/>
            <person name="Heinz E."/>
            <person name="Brunham R.C."/>
            <person name="Read T.D."/>
            <person name="Bavoil P.M."/>
            <person name="Sachse K."/>
            <person name="Kahane S."/>
            <person name="Friedman M.G."/>
            <person name="Rattei T."/>
            <person name="Myers G.S."/>
            <person name="Horn M."/>
        </authorList>
    </citation>
    <scope>NUCLEOTIDE SEQUENCE [LARGE SCALE GENOMIC DNA]</scope>
    <source>
        <strain evidence="4">ATCC VR-1471 / Z</strain>
        <plasmid evidence="3 4">pSn</plasmid>
    </source>
</reference>
<name>F8L2W0_SIMNZ</name>
<keyword evidence="3" id="KW-0614">Plasmid</keyword>
<evidence type="ECO:0000313" key="4">
    <source>
        <dbReference type="Proteomes" id="UP000000496"/>
    </source>
</evidence>
<dbReference type="AlphaFoldDB" id="F8L2W0"/>
<feature type="transmembrane region" description="Helical" evidence="1">
    <location>
        <begin position="129"/>
        <end position="148"/>
    </location>
</feature>
<evidence type="ECO:0000259" key="2">
    <source>
        <dbReference type="Pfam" id="PF09990"/>
    </source>
</evidence>
<dbReference type="RefSeq" id="WP_013935040.1">
    <property type="nucleotide sequence ID" value="NC_015710.1"/>
</dbReference>
<sequence>MVITNDKKADWFMSLSDIPDLHPIFVHFVVGLLTLSVILQLLVRIMPRIFQIKVKEELAIMAKWCLWIGIGFAVLAIITGFLAYYTVFSHDALSHHAMNWHRNWALFSFGLFLVLGIWSYLNDRKFRKVSCFFLVVLFLAGIALTEAARRGGELVYEYGIGVEAVPTEDDHQQNHEHH</sequence>
<dbReference type="OrthoDB" id="5574313at2"/>
<dbReference type="InterPro" id="IPR019251">
    <property type="entry name" value="DUF2231_TM"/>
</dbReference>
<dbReference type="eggNOG" id="COG4244">
    <property type="taxonomic scope" value="Bacteria"/>
</dbReference>
<proteinExistence type="predicted"/>
<feature type="transmembrane region" description="Helical" evidence="1">
    <location>
        <begin position="24"/>
        <end position="43"/>
    </location>
</feature>
<accession>F8L2W0</accession>
<gene>
    <name evidence="3" type="ordered locus">SNE_B24470</name>
</gene>